<evidence type="ECO:0000256" key="3">
    <source>
        <dbReference type="ARBA" id="ARBA00020071"/>
    </source>
</evidence>
<dbReference type="RefSeq" id="WP_320228927.1">
    <property type="nucleotide sequence ID" value="NZ_JAVIJB010000008.1"/>
</dbReference>
<dbReference type="Gene3D" id="3.20.20.370">
    <property type="entry name" value="Glycoside hydrolase/deacetylase"/>
    <property type="match status" value="1"/>
</dbReference>
<proteinExistence type="inferred from homology"/>
<dbReference type="PROSITE" id="PS51677">
    <property type="entry name" value="NODB"/>
    <property type="match status" value="1"/>
</dbReference>
<accession>A0ABU4Z835</accession>
<protein>
    <recommendedName>
        <fullName evidence="3">Chitooligosaccharide deacetylase</fullName>
    </recommendedName>
    <alternativeName>
        <fullName evidence="4">Nodulation protein B</fullName>
    </alternativeName>
</protein>
<evidence type="ECO:0000313" key="7">
    <source>
        <dbReference type="Proteomes" id="UP001271249"/>
    </source>
</evidence>
<evidence type="ECO:0000313" key="6">
    <source>
        <dbReference type="EMBL" id="MDX8495138.1"/>
    </source>
</evidence>
<dbReference type="InterPro" id="IPR002509">
    <property type="entry name" value="NODB_dom"/>
</dbReference>
<dbReference type="InterPro" id="IPR011330">
    <property type="entry name" value="Glyco_hydro/deAcase_b/a-brl"/>
</dbReference>
<name>A0ABU4Z835_9HYPH</name>
<reference evidence="6 7" key="1">
    <citation type="submission" date="2023-08" db="EMBL/GenBank/DDBJ databases">
        <title>Implementing the SeqCode for naming new Mesorhizobium species isolated from Vachellia karroo root nodules.</title>
        <authorList>
            <person name="Van Lill M."/>
        </authorList>
    </citation>
    <scope>NUCLEOTIDE SEQUENCE [LARGE SCALE GENOMIC DNA]</scope>
    <source>
        <strain evidence="6 7">VK22B</strain>
    </source>
</reference>
<dbReference type="EMBL" id="JAVIJC010000034">
    <property type="protein sequence ID" value="MDX8495138.1"/>
    <property type="molecule type" value="Genomic_DNA"/>
</dbReference>
<comment type="function">
    <text evidence="1">Is involved in generating a small heat-stable compound (Nod), an acylated oligomer of N-acetylglucosamine, that stimulates mitosis in various plant protoplasts.</text>
</comment>
<dbReference type="PANTHER" id="PTHR43123:SF4">
    <property type="entry name" value="POLYSACCHARIDE DEACETYLASE"/>
    <property type="match status" value="1"/>
</dbReference>
<comment type="caution">
    <text evidence="6">The sequence shown here is derived from an EMBL/GenBank/DDBJ whole genome shotgun (WGS) entry which is preliminary data.</text>
</comment>
<dbReference type="Proteomes" id="UP001271249">
    <property type="component" value="Unassembled WGS sequence"/>
</dbReference>
<dbReference type="SUPFAM" id="SSF88713">
    <property type="entry name" value="Glycoside hydrolase/deacetylase"/>
    <property type="match status" value="1"/>
</dbReference>
<dbReference type="PANTHER" id="PTHR43123">
    <property type="entry name" value="POLYSACCHARIDE DEACETYLASE-RELATED"/>
    <property type="match status" value="1"/>
</dbReference>
<organism evidence="6 7">
    <name type="scientific">Mesorhizobium captivum</name>
    <dbReference type="NCBI Taxonomy" id="3072319"/>
    <lineage>
        <taxon>Bacteria</taxon>
        <taxon>Pseudomonadati</taxon>
        <taxon>Pseudomonadota</taxon>
        <taxon>Alphaproteobacteria</taxon>
        <taxon>Hyphomicrobiales</taxon>
        <taxon>Phyllobacteriaceae</taxon>
        <taxon>Mesorhizobium</taxon>
    </lineage>
</organism>
<dbReference type="Pfam" id="PF01522">
    <property type="entry name" value="Polysacc_deac_1"/>
    <property type="match status" value="1"/>
</dbReference>
<comment type="similarity">
    <text evidence="2">Belongs to the polysaccharide deacetylase family.</text>
</comment>
<evidence type="ECO:0000256" key="1">
    <source>
        <dbReference type="ARBA" id="ARBA00003236"/>
    </source>
</evidence>
<keyword evidence="7" id="KW-1185">Reference proteome</keyword>
<evidence type="ECO:0000259" key="5">
    <source>
        <dbReference type="PROSITE" id="PS51677"/>
    </source>
</evidence>
<gene>
    <name evidence="6" type="ORF">RFN29_26615</name>
</gene>
<sequence>MTSETPYLPVRDFVGYGEKPPLAEWPGGAKLALNIVVNYEEGAEYSIGEGDGVSEAILSDLAVAPAVPGLRNRNMESLYEFGSRVGVWRLISLFKDKGVIPTFYVVGRALELNPAAGKAIAALGSDIVCHGWRWIDYAPLSEDGERKHIALTADTVRRITGVDPLGWYTGRPSLNTRRLVVEHGGFLFDCDDYNDDLPYFVDVGAKRHLVVPHSFDNNDSRFSRGSGLETGSQFFEYVGDGVDWLLKEGEKIPRMMTVSLHCRLAARPGRMIGLARFLDKVTANPDIWVCRRSDLARHWSSRFGTEPGRRPAGFLSR</sequence>
<evidence type="ECO:0000256" key="2">
    <source>
        <dbReference type="ARBA" id="ARBA00010973"/>
    </source>
</evidence>
<feature type="domain" description="NodB homology" evidence="5">
    <location>
        <begin position="73"/>
        <end position="290"/>
    </location>
</feature>
<evidence type="ECO:0000256" key="4">
    <source>
        <dbReference type="ARBA" id="ARBA00032976"/>
    </source>
</evidence>